<dbReference type="GO" id="GO:0005840">
    <property type="term" value="C:ribosome"/>
    <property type="evidence" value="ECO:0007669"/>
    <property type="project" value="UniProtKB-KW"/>
</dbReference>
<gene>
    <name evidence="4" type="ORF">rCG_52905</name>
</gene>
<dbReference type="GO" id="GO:0006412">
    <property type="term" value="P:translation"/>
    <property type="evidence" value="ECO:0007669"/>
    <property type="project" value="InterPro"/>
</dbReference>
<evidence type="ECO:0000313" key="5">
    <source>
        <dbReference type="Proteomes" id="UP000234681"/>
    </source>
</evidence>
<dbReference type="PANTHER" id="PTHR10956:SF0">
    <property type="entry name" value="60S RIBOSOMAL PROTEIN L31"/>
    <property type="match status" value="1"/>
</dbReference>
<reference evidence="5" key="1">
    <citation type="submission" date="2005-09" db="EMBL/GenBank/DDBJ databases">
        <authorList>
            <person name="Mural R.J."/>
            <person name="Li P.W."/>
            <person name="Adams M.D."/>
            <person name="Amanatides P.G."/>
            <person name="Baden-Tillson H."/>
            <person name="Barnstead M."/>
            <person name="Chin S.H."/>
            <person name="Dew I."/>
            <person name="Evans C.A."/>
            <person name="Ferriera S."/>
            <person name="Flanigan M."/>
            <person name="Fosler C."/>
            <person name="Glodek A."/>
            <person name="Gu Z."/>
            <person name="Holt R.A."/>
            <person name="Jennings D."/>
            <person name="Kraft C.L."/>
            <person name="Lu F."/>
            <person name="Nguyen T."/>
            <person name="Nusskern D.R."/>
            <person name="Pfannkoch C.M."/>
            <person name="Sitter C."/>
            <person name="Sutton G.G."/>
            <person name="Venter J.C."/>
            <person name="Wang Z."/>
            <person name="Woodage T."/>
            <person name="Zheng X.H."/>
            <person name="Zhong F."/>
        </authorList>
    </citation>
    <scope>NUCLEOTIDE SEQUENCE [LARGE SCALE GENOMIC DNA]</scope>
    <source>
        <strain>BN</strain>
        <strain evidence="5">Sprague-Dawley</strain>
    </source>
</reference>
<comment type="similarity">
    <text evidence="1">Belongs to the eukaryotic ribosomal protein eL31 family.</text>
</comment>
<evidence type="ECO:0000256" key="1">
    <source>
        <dbReference type="ARBA" id="ARBA00010808"/>
    </source>
</evidence>
<protein>
    <submittedName>
        <fullName evidence="4">RCG52905</fullName>
    </submittedName>
</protein>
<dbReference type="InterPro" id="IPR023621">
    <property type="entry name" value="Ribosomal_eL31_dom_sf"/>
</dbReference>
<evidence type="ECO:0000256" key="3">
    <source>
        <dbReference type="ARBA" id="ARBA00023274"/>
    </source>
</evidence>
<evidence type="ECO:0000256" key="2">
    <source>
        <dbReference type="ARBA" id="ARBA00022980"/>
    </source>
</evidence>
<dbReference type="AlphaFoldDB" id="A6IRW5"/>
<dbReference type="GO" id="GO:1990904">
    <property type="term" value="C:ribonucleoprotein complex"/>
    <property type="evidence" value="ECO:0007669"/>
    <property type="project" value="UniProtKB-KW"/>
</dbReference>
<organism evidence="4 5">
    <name type="scientific">Rattus norvegicus</name>
    <name type="common">Rat</name>
    <dbReference type="NCBI Taxonomy" id="10116"/>
    <lineage>
        <taxon>Eukaryota</taxon>
        <taxon>Metazoa</taxon>
        <taxon>Chordata</taxon>
        <taxon>Craniata</taxon>
        <taxon>Vertebrata</taxon>
        <taxon>Euteleostomi</taxon>
        <taxon>Mammalia</taxon>
        <taxon>Eutheria</taxon>
        <taxon>Euarchontoglires</taxon>
        <taxon>Glires</taxon>
        <taxon>Rodentia</taxon>
        <taxon>Myomorpha</taxon>
        <taxon>Muroidea</taxon>
        <taxon>Muridae</taxon>
        <taxon>Murinae</taxon>
        <taxon>Rattus</taxon>
    </lineage>
</organism>
<dbReference type="PANTHER" id="PTHR10956">
    <property type="entry name" value="60S RIBOSOMAL PROTEIN L31"/>
    <property type="match status" value="1"/>
</dbReference>
<dbReference type="InterPro" id="IPR000054">
    <property type="entry name" value="Ribosomal_eL31"/>
</dbReference>
<dbReference type="EMBL" id="CH473967">
    <property type="protein sequence ID" value="EDM11468.1"/>
    <property type="molecule type" value="Genomic_DNA"/>
</dbReference>
<proteinExistence type="inferred from homology"/>
<name>A6IRW5_RAT</name>
<dbReference type="GO" id="GO:0003735">
    <property type="term" value="F:structural constituent of ribosome"/>
    <property type="evidence" value="ECO:0007669"/>
    <property type="project" value="InterPro"/>
</dbReference>
<dbReference type="Gene3D" id="3.10.440.10">
    <property type="match status" value="1"/>
</dbReference>
<dbReference type="SMART" id="SM01380">
    <property type="entry name" value="Ribosomal_L31e"/>
    <property type="match status" value="1"/>
</dbReference>
<dbReference type="Pfam" id="PF01198">
    <property type="entry name" value="Ribosomal_L31e"/>
    <property type="match status" value="1"/>
</dbReference>
<evidence type="ECO:0000313" key="4">
    <source>
        <dbReference type="EMBL" id="EDM11468.1"/>
    </source>
</evidence>
<dbReference type="Proteomes" id="UP000234681">
    <property type="component" value="Chromosome 11"/>
</dbReference>
<dbReference type="SUPFAM" id="SSF54575">
    <property type="entry name" value="Ribosomal protein L31e"/>
    <property type="match status" value="1"/>
</dbReference>
<keyword evidence="2" id="KW-0689">Ribosomal protein</keyword>
<sequence length="65" mass="7494">MVTQRKLSTFTSTSEEYASRSIPPWALREVWKFAMKEMGTPDVPVDTKLNKTVWAQGIRNVSDYI</sequence>
<accession>A6IRW5</accession>
<keyword evidence="3" id="KW-0687">Ribonucleoprotein</keyword>